<evidence type="ECO:0000313" key="5">
    <source>
        <dbReference type="EMBL" id="MBP1986836.1"/>
    </source>
</evidence>
<dbReference type="OrthoDB" id="1346at2157"/>
<dbReference type="PANTHER" id="PTHR46112">
    <property type="entry name" value="AMINOPEPTIDASE"/>
    <property type="match status" value="1"/>
</dbReference>
<dbReference type="AlphaFoldDB" id="A0A8T4GVA5"/>
<keyword evidence="5" id="KW-0031">Aminopeptidase</keyword>
<name>A0A8T4GVA5_9EURY</name>
<keyword evidence="1 3" id="KW-0479">Metal-binding</keyword>
<dbReference type="Proteomes" id="UP000823736">
    <property type="component" value="Unassembled WGS sequence"/>
</dbReference>
<dbReference type="Gene3D" id="3.40.350.10">
    <property type="entry name" value="Creatinase/prolidase N-terminal domain"/>
    <property type="match status" value="1"/>
</dbReference>
<dbReference type="InterPro" id="IPR029149">
    <property type="entry name" value="Creatin/AminoP/Spt16_N"/>
</dbReference>
<dbReference type="EC" id="3.4.11.9" evidence="5"/>
<dbReference type="PROSITE" id="PS00491">
    <property type="entry name" value="PROLINE_PEPTIDASE"/>
    <property type="match status" value="1"/>
</dbReference>
<comment type="caution">
    <text evidence="5">The sequence shown here is derived from an EMBL/GenBank/DDBJ whole genome shotgun (WGS) entry which is preliminary data.</text>
</comment>
<reference evidence="5" key="1">
    <citation type="submission" date="2021-03" db="EMBL/GenBank/DDBJ databases">
        <title>Genomic Encyclopedia of Type Strains, Phase IV (KMG-IV): sequencing the most valuable type-strain genomes for metagenomic binning, comparative biology and taxonomic classification.</title>
        <authorList>
            <person name="Goeker M."/>
        </authorList>
    </citation>
    <scope>NUCLEOTIDE SEQUENCE</scope>
    <source>
        <strain evidence="5">DSM 26232</strain>
    </source>
</reference>
<gene>
    <name evidence="5" type="ORF">J2753_001330</name>
</gene>
<sequence length="396" mass="43229">MTVPQTLDTDYIRLADAVRSADADAYVHIGDGTDDLLRYLTRVDTEDNLAAFVLTADGATVCLRPRYRPEAERKFPGDSILETDAERGIVEAVSDIIETDGVVRIPHTTSVGIARDLESLTSVDVVSEPDTIWCEKSDAEQRIAAHMADGVQRGIARAETVLAEAVVAADEVRWEGDALTTERLRREVKKELVSLGLRDMGNVVIGAGESCAELHFTGDAPIRPDETVLIDLGPRGPFGYFGDISRTFVPGEIRDWEQEAFEVVREALDSAFDVLSAGAGVGADELYLSMAEVIESYGYETGLHESRDDAVGLYHGTGHGIGVRIHEKPFQSRDADAELRAGNVITIEPGLYDPDRGGVRLEDVIVVEEDGYQNLMEYPYGLTPVEREIGEAPDGY</sequence>
<evidence type="ECO:0000256" key="2">
    <source>
        <dbReference type="ARBA" id="ARBA00022801"/>
    </source>
</evidence>
<feature type="domain" description="Peptidase M24" evidence="4">
    <location>
        <begin position="156"/>
        <end position="369"/>
    </location>
</feature>
<dbReference type="PANTHER" id="PTHR46112:SF2">
    <property type="entry name" value="XAA-PRO AMINOPEPTIDASE P-RELATED"/>
    <property type="match status" value="1"/>
</dbReference>
<proteinExistence type="inferred from homology"/>
<dbReference type="InterPro" id="IPR001131">
    <property type="entry name" value="Peptidase_M24B_aminopep-P_CS"/>
</dbReference>
<evidence type="ECO:0000259" key="4">
    <source>
        <dbReference type="Pfam" id="PF00557"/>
    </source>
</evidence>
<evidence type="ECO:0000256" key="1">
    <source>
        <dbReference type="ARBA" id="ARBA00022723"/>
    </source>
</evidence>
<keyword evidence="2 5" id="KW-0378">Hydrolase</keyword>
<organism evidence="5 6">
    <name type="scientific">Halolamina salifodinae</name>
    <dbReference type="NCBI Taxonomy" id="1202767"/>
    <lineage>
        <taxon>Archaea</taxon>
        <taxon>Methanobacteriati</taxon>
        <taxon>Methanobacteriota</taxon>
        <taxon>Stenosarchaea group</taxon>
        <taxon>Halobacteria</taxon>
        <taxon>Halobacteriales</taxon>
        <taxon>Haloferacaceae</taxon>
    </lineage>
</organism>
<dbReference type="InterPro" id="IPR000994">
    <property type="entry name" value="Pept_M24"/>
</dbReference>
<keyword evidence="5" id="KW-0645">Protease</keyword>
<comment type="similarity">
    <text evidence="3">Belongs to the peptidase M24B family.</text>
</comment>
<dbReference type="GO" id="GO:0004177">
    <property type="term" value="F:aminopeptidase activity"/>
    <property type="evidence" value="ECO:0007669"/>
    <property type="project" value="UniProtKB-KW"/>
</dbReference>
<dbReference type="Gene3D" id="3.90.230.10">
    <property type="entry name" value="Creatinase/methionine aminopeptidase superfamily"/>
    <property type="match status" value="1"/>
</dbReference>
<dbReference type="CDD" id="cd01066">
    <property type="entry name" value="APP_MetAP"/>
    <property type="match status" value="1"/>
</dbReference>
<protein>
    <submittedName>
        <fullName evidence="5">Xaa-Pro aminopeptidase</fullName>
        <ecNumber evidence="5">3.4.11.9</ecNumber>
    </submittedName>
</protein>
<dbReference type="EMBL" id="JAGGLC010000002">
    <property type="protein sequence ID" value="MBP1986836.1"/>
    <property type="molecule type" value="Genomic_DNA"/>
</dbReference>
<dbReference type="RefSeq" id="WP_209491113.1">
    <property type="nucleotide sequence ID" value="NZ_JAGGLC010000002.1"/>
</dbReference>
<keyword evidence="6" id="KW-1185">Reference proteome</keyword>
<evidence type="ECO:0000256" key="3">
    <source>
        <dbReference type="RuleBase" id="RU000590"/>
    </source>
</evidence>
<evidence type="ECO:0000313" key="6">
    <source>
        <dbReference type="Proteomes" id="UP000823736"/>
    </source>
</evidence>
<dbReference type="InterPro" id="IPR050659">
    <property type="entry name" value="Peptidase_M24B"/>
</dbReference>
<dbReference type="SUPFAM" id="SSF55920">
    <property type="entry name" value="Creatinase/aminopeptidase"/>
    <property type="match status" value="1"/>
</dbReference>
<dbReference type="Pfam" id="PF00557">
    <property type="entry name" value="Peptidase_M24"/>
    <property type="match status" value="1"/>
</dbReference>
<dbReference type="GO" id="GO:0046872">
    <property type="term" value="F:metal ion binding"/>
    <property type="evidence" value="ECO:0007669"/>
    <property type="project" value="UniProtKB-KW"/>
</dbReference>
<dbReference type="InterPro" id="IPR036005">
    <property type="entry name" value="Creatinase/aminopeptidase-like"/>
</dbReference>
<accession>A0A8T4GVA5</accession>